<dbReference type="GO" id="GO:0006508">
    <property type="term" value="P:proteolysis"/>
    <property type="evidence" value="ECO:0007669"/>
    <property type="project" value="UniProtKB-KW"/>
</dbReference>
<dbReference type="InterPro" id="IPR009003">
    <property type="entry name" value="Peptidase_S1_PA"/>
</dbReference>
<dbReference type="InterPro" id="IPR001254">
    <property type="entry name" value="Trypsin_dom"/>
</dbReference>
<dbReference type="PANTHER" id="PTHR24252:SF7">
    <property type="entry name" value="HYALIN"/>
    <property type="match status" value="1"/>
</dbReference>
<dbReference type="SUPFAM" id="SSF50494">
    <property type="entry name" value="Trypsin-like serine proteases"/>
    <property type="match status" value="2"/>
</dbReference>
<proteinExistence type="predicted"/>
<evidence type="ECO:0000313" key="8">
    <source>
        <dbReference type="Proteomes" id="UP000285301"/>
    </source>
</evidence>
<evidence type="ECO:0000256" key="3">
    <source>
        <dbReference type="ARBA" id="ARBA00022825"/>
    </source>
</evidence>
<dbReference type="AlphaFoldDB" id="A0A3S3RRW0"/>
<organism evidence="7 8">
    <name type="scientific">Dinothrombium tinctorium</name>
    <dbReference type="NCBI Taxonomy" id="1965070"/>
    <lineage>
        <taxon>Eukaryota</taxon>
        <taxon>Metazoa</taxon>
        <taxon>Ecdysozoa</taxon>
        <taxon>Arthropoda</taxon>
        <taxon>Chelicerata</taxon>
        <taxon>Arachnida</taxon>
        <taxon>Acari</taxon>
        <taxon>Acariformes</taxon>
        <taxon>Trombidiformes</taxon>
        <taxon>Prostigmata</taxon>
        <taxon>Anystina</taxon>
        <taxon>Parasitengona</taxon>
        <taxon>Trombidioidea</taxon>
        <taxon>Trombidiidae</taxon>
        <taxon>Dinothrombium</taxon>
    </lineage>
</organism>
<keyword evidence="4" id="KW-1015">Disulfide bond</keyword>
<dbReference type="GO" id="GO:0004252">
    <property type="term" value="F:serine-type endopeptidase activity"/>
    <property type="evidence" value="ECO:0007669"/>
    <property type="project" value="InterPro"/>
</dbReference>
<dbReference type="PROSITE" id="PS50240">
    <property type="entry name" value="TRYPSIN_DOM"/>
    <property type="match status" value="2"/>
</dbReference>
<dbReference type="Pfam" id="PF00089">
    <property type="entry name" value="Trypsin"/>
    <property type="match status" value="2"/>
</dbReference>
<dbReference type="InterPro" id="IPR043504">
    <property type="entry name" value="Peptidase_S1_PA_chymotrypsin"/>
</dbReference>
<accession>A0A3S3RRW0</accession>
<dbReference type="FunFam" id="2.40.10.10:FF:000118">
    <property type="entry name" value="Chymotrypsinogen A"/>
    <property type="match status" value="1"/>
</dbReference>
<evidence type="ECO:0000256" key="1">
    <source>
        <dbReference type="ARBA" id="ARBA00022670"/>
    </source>
</evidence>
<protein>
    <submittedName>
        <fullName evidence="7">Coagulation factor VII-like protein</fullName>
    </submittedName>
</protein>
<dbReference type="InterPro" id="IPR001314">
    <property type="entry name" value="Peptidase_S1A"/>
</dbReference>
<feature type="non-terminal residue" evidence="7">
    <location>
        <position position="443"/>
    </location>
</feature>
<feature type="compositionally biased region" description="Basic and acidic residues" evidence="5">
    <location>
        <begin position="251"/>
        <end position="260"/>
    </location>
</feature>
<dbReference type="PROSITE" id="PS00134">
    <property type="entry name" value="TRYPSIN_HIS"/>
    <property type="match status" value="1"/>
</dbReference>
<keyword evidence="1" id="KW-0645">Protease</keyword>
<dbReference type="PANTHER" id="PTHR24252">
    <property type="entry name" value="ACROSIN-RELATED"/>
    <property type="match status" value="1"/>
</dbReference>
<feature type="region of interest" description="Disordered" evidence="5">
    <location>
        <begin position="241"/>
        <end position="260"/>
    </location>
</feature>
<keyword evidence="3" id="KW-0720">Serine protease</keyword>
<evidence type="ECO:0000256" key="4">
    <source>
        <dbReference type="ARBA" id="ARBA00023157"/>
    </source>
</evidence>
<evidence type="ECO:0000313" key="7">
    <source>
        <dbReference type="EMBL" id="RWS03833.1"/>
    </source>
</evidence>
<keyword evidence="2" id="KW-0378">Hydrolase</keyword>
<dbReference type="Gene3D" id="2.40.10.10">
    <property type="entry name" value="Trypsin-like serine proteases"/>
    <property type="match status" value="2"/>
</dbReference>
<comment type="caution">
    <text evidence="7">The sequence shown here is derived from an EMBL/GenBank/DDBJ whole genome shotgun (WGS) entry which is preliminary data.</text>
</comment>
<dbReference type="STRING" id="1965070.A0A3S3RRW0"/>
<evidence type="ECO:0000256" key="5">
    <source>
        <dbReference type="SAM" id="MobiDB-lite"/>
    </source>
</evidence>
<gene>
    <name evidence="7" type="ORF">B4U79_15665</name>
</gene>
<feature type="domain" description="Peptidase S1" evidence="6">
    <location>
        <begin position="280"/>
        <end position="443"/>
    </location>
</feature>
<sequence length="443" mass="50399">MICAGLRRGGKDSCRGDSGGPLIKVRFGKAYLIGIVSYGGHGMCARENSGAVYTKVSHYTNWIKSNIDQIFAIILALEIKESTQFPQSKFEKLANVALKRVRRHCRPLWFNYCLAHYECCSQNCFKEPHWRYGVCRPTVERINKCKPLWYNMCIVHDDCCTRNCERQEAYWKYGVCGPSEEMLGRNKGCKPVGFQFCKLNSDCCSKNCFRKPEWAYGKCQRSMPVETEDLKLGNLISSTLSEEEEMMTEETSEKEMETTTKRMEVEVCGKSDVITLEPRIIGGRNATRGEFPWQVSLRASDFNNKIVHMCGAAIISKRYVITAAHCVEDYQESDLTVVAGSFSLNDATIGETKHKVEKIMKHQHYKPKVYLNDIALLKLSNPIRYDRTKQPICLPQKSDVVPKVLTVSGWGKTQEHGFDASVLQTVNIKVVKLEKCKMLLKEA</sequence>
<dbReference type="Proteomes" id="UP000285301">
    <property type="component" value="Unassembled WGS sequence"/>
</dbReference>
<dbReference type="InterPro" id="IPR018114">
    <property type="entry name" value="TRYPSIN_HIS"/>
</dbReference>
<feature type="compositionally biased region" description="Acidic residues" evidence="5">
    <location>
        <begin position="241"/>
        <end position="250"/>
    </location>
</feature>
<dbReference type="CDD" id="cd00190">
    <property type="entry name" value="Tryp_SPc"/>
    <property type="match status" value="1"/>
</dbReference>
<evidence type="ECO:0000259" key="6">
    <source>
        <dbReference type="PROSITE" id="PS50240"/>
    </source>
</evidence>
<dbReference type="OrthoDB" id="6755574at2759"/>
<name>A0A3S3RRW0_9ACAR</name>
<evidence type="ECO:0000256" key="2">
    <source>
        <dbReference type="ARBA" id="ARBA00022801"/>
    </source>
</evidence>
<dbReference type="EMBL" id="NCKU01006099">
    <property type="protein sequence ID" value="RWS03833.1"/>
    <property type="molecule type" value="Genomic_DNA"/>
</dbReference>
<feature type="domain" description="Peptidase S1" evidence="6">
    <location>
        <begin position="1"/>
        <end position="68"/>
    </location>
</feature>
<dbReference type="PRINTS" id="PR00722">
    <property type="entry name" value="CHYMOTRYPSIN"/>
</dbReference>
<reference evidence="7 8" key="1">
    <citation type="journal article" date="2018" name="Gigascience">
        <title>Genomes of trombidid mites reveal novel predicted allergens and laterally-transferred genes associated with secondary metabolism.</title>
        <authorList>
            <person name="Dong X."/>
            <person name="Chaisiri K."/>
            <person name="Xia D."/>
            <person name="Armstrong S.D."/>
            <person name="Fang Y."/>
            <person name="Donnelly M.J."/>
            <person name="Kadowaki T."/>
            <person name="McGarry J.W."/>
            <person name="Darby A.C."/>
            <person name="Makepeace B.L."/>
        </authorList>
    </citation>
    <scope>NUCLEOTIDE SEQUENCE [LARGE SCALE GENOMIC DNA]</scope>
    <source>
        <strain evidence="7">UoL-WK</strain>
    </source>
</reference>
<keyword evidence="8" id="KW-1185">Reference proteome</keyword>
<dbReference type="SMART" id="SM00020">
    <property type="entry name" value="Tryp_SPc"/>
    <property type="match status" value="1"/>
</dbReference>